<dbReference type="Pfam" id="PF12801">
    <property type="entry name" value="Fer4_5"/>
    <property type="match status" value="2"/>
</dbReference>
<reference evidence="9 10" key="1">
    <citation type="journal article" date="2019" name="Nat. Microbiol.">
        <title>Mediterranean grassland soil C-N compound turnover is dependent on rainfall and depth, and is mediated by genomically divergent microorganisms.</title>
        <authorList>
            <person name="Diamond S."/>
            <person name="Andeer P.F."/>
            <person name="Li Z."/>
            <person name="Crits-Christoph A."/>
            <person name="Burstein D."/>
            <person name="Anantharaman K."/>
            <person name="Lane K.R."/>
            <person name="Thomas B.C."/>
            <person name="Pan C."/>
            <person name="Northen T.R."/>
            <person name="Banfield J.F."/>
        </authorList>
    </citation>
    <scope>NUCLEOTIDE SEQUENCE [LARGE SCALE GENOMIC DNA]</scope>
    <source>
        <strain evidence="9">WS_6</strain>
    </source>
</reference>
<dbReference type="GO" id="GO:0051539">
    <property type="term" value="F:4 iron, 4 sulfur cluster binding"/>
    <property type="evidence" value="ECO:0007669"/>
    <property type="project" value="UniProtKB-KW"/>
</dbReference>
<dbReference type="InterPro" id="IPR017896">
    <property type="entry name" value="4Fe4S_Fe-S-bd"/>
</dbReference>
<keyword evidence="4" id="KW-0249">Electron transport</keyword>
<feature type="transmembrane region" description="Helical" evidence="7">
    <location>
        <begin position="469"/>
        <end position="491"/>
    </location>
</feature>
<feature type="domain" description="4Fe-4S ferredoxin-type" evidence="8">
    <location>
        <begin position="720"/>
        <end position="748"/>
    </location>
</feature>
<dbReference type="EMBL" id="VBOW01000022">
    <property type="protein sequence ID" value="TMQ59471.1"/>
    <property type="molecule type" value="Genomic_DNA"/>
</dbReference>
<evidence type="ECO:0000256" key="6">
    <source>
        <dbReference type="ARBA" id="ARBA00023014"/>
    </source>
</evidence>
<feature type="transmembrane region" description="Helical" evidence="7">
    <location>
        <begin position="642"/>
        <end position="663"/>
    </location>
</feature>
<dbReference type="Pfam" id="PF13738">
    <property type="entry name" value="Pyr_redox_3"/>
    <property type="match status" value="1"/>
</dbReference>
<evidence type="ECO:0000256" key="5">
    <source>
        <dbReference type="ARBA" id="ARBA00023004"/>
    </source>
</evidence>
<dbReference type="Gene3D" id="3.30.70.20">
    <property type="match status" value="1"/>
</dbReference>
<dbReference type="AlphaFoldDB" id="A0A538T763"/>
<evidence type="ECO:0000259" key="8">
    <source>
        <dbReference type="PROSITE" id="PS51379"/>
    </source>
</evidence>
<comment type="caution">
    <text evidence="9">The sequence shown here is derived from an EMBL/GenBank/DDBJ whole genome shotgun (WGS) entry which is preliminary data.</text>
</comment>
<dbReference type="InterPro" id="IPR017900">
    <property type="entry name" value="4Fe4S_Fe_S_CS"/>
</dbReference>
<feature type="transmembrane region" description="Helical" evidence="7">
    <location>
        <begin position="543"/>
        <end position="565"/>
    </location>
</feature>
<keyword evidence="1" id="KW-0813">Transport</keyword>
<dbReference type="GO" id="GO:0005886">
    <property type="term" value="C:plasma membrane"/>
    <property type="evidence" value="ECO:0007669"/>
    <property type="project" value="TreeGrafter"/>
</dbReference>
<dbReference type="Pfam" id="PF13237">
    <property type="entry name" value="Fer4_10"/>
    <property type="match status" value="1"/>
</dbReference>
<evidence type="ECO:0000256" key="7">
    <source>
        <dbReference type="SAM" id="Phobius"/>
    </source>
</evidence>
<dbReference type="PRINTS" id="PR00368">
    <property type="entry name" value="FADPNR"/>
</dbReference>
<keyword evidence="7" id="KW-0472">Membrane</keyword>
<proteinExistence type="predicted"/>
<evidence type="ECO:0000256" key="3">
    <source>
        <dbReference type="ARBA" id="ARBA00022723"/>
    </source>
</evidence>
<keyword evidence="6" id="KW-0411">Iron-sulfur</keyword>
<dbReference type="PANTHER" id="PTHR30176">
    <property type="entry name" value="FERREDOXIN-TYPE PROTEIN NAPH"/>
    <property type="match status" value="1"/>
</dbReference>
<evidence type="ECO:0000256" key="2">
    <source>
        <dbReference type="ARBA" id="ARBA00022485"/>
    </source>
</evidence>
<organism evidence="9 10">
    <name type="scientific">Eiseniibacteriota bacterium</name>
    <dbReference type="NCBI Taxonomy" id="2212470"/>
    <lineage>
        <taxon>Bacteria</taxon>
        <taxon>Candidatus Eiseniibacteriota</taxon>
    </lineage>
</organism>
<dbReference type="Proteomes" id="UP000316852">
    <property type="component" value="Unassembled WGS sequence"/>
</dbReference>
<dbReference type="Gene3D" id="3.50.50.60">
    <property type="entry name" value="FAD/NAD(P)-binding domain"/>
    <property type="match status" value="2"/>
</dbReference>
<feature type="transmembrane region" description="Helical" evidence="7">
    <location>
        <begin position="601"/>
        <end position="622"/>
    </location>
</feature>
<dbReference type="PROSITE" id="PS51379">
    <property type="entry name" value="4FE4S_FER_2"/>
    <property type="match status" value="2"/>
</dbReference>
<evidence type="ECO:0000256" key="1">
    <source>
        <dbReference type="ARBA" id="ARBA00022448"/>
    </source>
</evidence>
<keyword evidence="2" id="KW-0004">4Fe-4S</keyword>
<dbReference type="SUPFAM" id="SSF51905">
    <property type="entry name" value="FAD/NAD(P)-binding domain"/>
    <property type="match status" value="1"/>
</dbReference>
<dbReference type="SUPFAM" id="SSF54862">
    <property type="entry name" value="4Fe-4S ferredoxins"/>
    <property type="match status" value="1"/>
</dbReference>
<gene>
    <name evidence="9" type="ORF">E6K76_05180</name>
</gene>
<keyword evidence="3" id="KW-0479">Metal-binding</keyword>
<dbReference type="GO" id="GO:0046872">
    <property type="term" value="F:metal ion binding"/>
    <property type="evidence" value="ECO:0007669"/>
    <property type="project" value="UniProtKB-KW"/>
</dbReference>
<accession>A0A538T763</accession>
<feature type="domain" description="4Fe-4S ferredoxin-type" evidence="8">
    <location>
        <begin position="688"/>
        <end position="719"/>
    </location>
</feature>
<dbReference type="PANTHER" id="PTHR30176:SF3">
    <property type="entry name" value="FERREDOXIN-TYPE PROTEIN NAPH"/>
    <property type="match status" value="1"/>
</dbReference>
<dbReference type="InterPro" id="IPR051684">
    <property type="entry name" value="Electron_Trans/Redox"/>
</dbReference>
<protein>
    <submittedName>
        <fullName evidence="9">4Fe-4S binding protein</fullName>
    </submittedName>
</protein>
<sequence length="772" mass="84920">MARYTEWLHTRWPAGTVEKLPDAREGGGTSLPGTYISGDLTGIPLLKFAIDSGVRVVRSIASDSGLRSEGSGEEDTLDVAIIGAGVSGMAAAVEAKKQPLTFQIFEATEPLSTLVNFPKAKPIYTYPRSMKPAGDLQVTADVKEKLIEELKSQTARAGITPAAARAERVERQGSRILVHLAGGGTPRARRALIAIGRSGNFRKLGVPGEGLDKVFNRLHDPKDFSGKEALVVGGGDSALETVIALVQCGAHVTLSYRNPELSRPKPELIEKLERLRRDPKANVSIERPHSERVTTAAGPFVMERQPGGSVALKLGTKVREIRETEVVLTGPGGAEETIRNDVVFTMLGREPPLEFFRRSGIRIAGEMRPRQWIAMGLFLLFCAWLYNWKSGGSMSQLFAERHWFPFNLPDLLSRLGPGLAAAVRTPGTLIGTLAISASGPAFWYTLVYSTVVVLFGLKRIRRRRTPYVTVQTCTLMFVQVVPLFLLPEIILPQLNYHGLLPRGIADALFPAVSYGHGREFWRAYGLILAWPLNVYNIFTHDPLWWWIAIGALQTLVLIPVGIYFFGKGVYCGWICSCGALAETLGDTHRHKMPHGPLWNRMNMIGQGILAIAVALLVIRIVGWMLPPGNWADSVFDPLLKTPYKWCVDVFLAGVIGYGLYFWFSGRVWCRFLCPLAALMHIYARFSRFAIVAEKKKCISCNVCTSVCHQGIDIMNFANKGIPMQDPECVRCSACVQSCPTGVLQFGQVDRRGAAIKLDLLPASPVLMREGKA</sequence>
<dbReference type="PROSITE" id="PS00198">
    <property type="entry name" value="4FE4S_FER_1"/>
    <property type="match status" value="1"/>
</dbReference>
<keyword evidence="7" id="KW-0812">Transmembrane</keyword>
<feature type="transmembrane region" description="Helical" evidence="7">
    <location>
        <begin position="372"/>
        <end position="388"/>
    </location>
</feature>
<evidence type="ECO:0000256" key="4">
    <source>
        <dbReference type="ARBA" id="ARBA00022982"/>
    </source>
</evidence>
<feature type="transmembrane region" description="Helical" evidence="7">
    <location>
        <begin position="441"/>
        <end position="457"/>
    </location>
</feature>
<name>A0A538T763_UNCEI</name>
<dbReference type="InterPro" id="IPR036188">
    <property type="entry name" value="FAD/NAD-bd_sf"/>
</dbReference>
<dbReference type="PRINTS" id="PR00469">
    <property type="entry name" value="PNDRDTASEII"/>
</dbReference>
<keyword evidence="5" id="KW-0408">Iron</keyword>
<keyword evidence="7" id="KW-1133">Transmembrane helix</keyword>
<evidence type="ECO:0000313" key="10">
    <source>
        <dbReference type="Proteomes" id="UP000316852"/>
    </source>
</evidence>
<evidence type="ECO:0000313" key="9">
    <source>
        <dbReference type="EMBL" id="TMQ59471.1"/>
    </source>
</evidence>